<evidence type="ECO:0000313" key="8">
    <source>
        <dbReference type="Proteomes" id="UP001634394"/>
    </source>
</evidence>
<dbReference type="GO" id="GO:0019153">
    <property type="term" value="F:protein-disulfide reductase (glutathione) activity"/>
    <property type="evidence" value="ECO:0007669"/>
    <property type="project" value="UniProtKB-EC"/>
</dbReference>
<evidence type="ECO:0000256" key="5">
    <source>
        <dbReference type="SAM" id="SignalP"/>
    </source>
</evidence>
<organism evidence="7 8">
    <name type="scientific">Sinanodonta woodiana</name>
    <name type="common">Chinese pond mussel</name>
    <name type="synonym">Anodonta woodiana</name>
    <dbReference type="NCBI Taxonomy" id="1069815"/>
    <lineage>
        <taxon>Eukaryota</taxon>
        <taxon>Metazoa</taxon>
        <taxon>Spiralia</taxon>
        <taxon>Lophotrochozoa</taxon>
        <taxon>Mollusca</taxon>
        <taxon>Bivalvia</taxon>
        <taxon>Autobranchia</taxon>
        <taxon>Heteroconchia</taxon>
        <taxon>Palaeoheterodonta</taxon>
        <taxon>Unionida</taxon>
        <taxon>Unionoidea</taxon>
        <taxon>Unionidae</taxon>
        <taxon>Unioninae</taxon>
        <taxon>Sinanodonta</taxon>
    </lineage>
</organism>
<dbReference type="Proteomes" id="UP001634394">
    <property type="component" value="Unassembled WGS sequence"/>
</dbReference>
<dbReference type="InterPro" id="IPR037462">
    <property type="entry name" value="ERp19"/>
</dbReference>
<feature type="chain" id="PRO_5044830249" description="Thioredoxin domain-containing protein 12" evidence="5">
    <location>
        <begin position="24"/>
        <end position="164"/>
    </location>
</feature>
<dbReference type="Pfam" id="PF13899">
    <property type="entry name" value="Thioredoxin_7"/>
    <property type="match status" value="1"/>
</dbReference>
<feature type="domain" description="Thioredoxin" evidence="6">
    <location>
        <begin position="19"/>
        <end position="152"/>
    </location>
</feature>
<comment type="catalytic activity">
    <reaction evidence="4">
        <text>[protein]-disulfide + 2 glutathione = [protein]-dithiol + glutathione disulfide</text>
        <dbReference type="Rhea" id="RHEA:21064"/>
        <dbReference type="Rhea" id="RHEA-COMP:10593"/>
        <dbReference type="Rhea" id="RHEA-COMP:10594"/>
        <dbReference type="ChEBI" id="CHEBI:29950"/>
        <dbReference type="ChEBI" id="CHEBI:50058"/>
        <dbReference type="ChEBI" id="CHEBI:57925"/>
        <dbReference type="ChEBI" id="CHEBI:58297"/>
        <dbReference type="EC" id="1.8.4.2"/>
    </reaction>
    <physiologicalReaction direction="right-to-left" evidence="4">
        <dbReference type="Rhea" id="RHEA:21066"/>
    </physiologicalReaction>
</comment>
<sequence>MARVTVWATFCFTISLLIICIAAKAPGNGFGEDIEWKTLEDGLKEAKEVNKPLMLIIHKSWCGACKALKPKFAESEEIKKLSSSFLMVNVQDDDEPAGEKYSPDGAYIPRIFFLDPSGNVMKEFYNEDGNEKYKYYYPTPDNILKSMQKVLKEMPLERKTNEEL</sequence>
<dbReference type="InterPro" id="IPR036249">
    <property type="entry name" value="Thioredoxin-like_sf"/>
</dbReference>
<dbReference type="PROSITE" id="PS51352">
    <property type="entry name" value="THIOREDOXIN_2"/>
    <property type="match status" value="1"/>
</dbReference>
<dbReference type="EC" id="1.8.4.2" evidence="1"/>
<dbReference type="AlphaFoldDB" id="A0ABD3W4T9"/>
<accession>A0ABD3W4T9</accession>
<gene>
    <name evidence="7" type="ORF">ACJMK2_041652</name>
</gene>
<dbReference type="InterPro" id="IPR013766">
    <property type="entry name" value="Thioredoxin_domain"/>
</dbReference>
<proteinExistence type="predicted"/>
<evidence type="ECO:0000313" key="7">
    <source>
        <dbReference type="EMBL" id="KAL3868896.1"/>
    </source>
</evidence>
<keyword evidence="3 5" id="KW-0732">Signal</keyword>
<evidence type="ECO:0000259" key="6">
    <source>
        <dbReference type="PROSITE" id="PS51352"/>
    </source>
</evidence>
<feature type="signal peptide" evidence="5">
    <location>
        <begin position="1"/>
        <end position="23"/>
    </location>
</feature>
<reference evidence="7 8" key="1">
    <citation type="submission" date="2024-11" db="EMBL/GenBank/DDBJ databases">
        <title>Chromosome-level genome assembly of the freshwater bivalve Anodonta woodiana.</title>
        <authorList>
            <person name="Chen X."/>
        </authorList>
    </citation>
    <scope>NUCLEOTIDE SEQUENCE [LARGE SCALE GENOMIC DNA]</scope>
    <source>
        <strain evidence="7">MN2024</strain>
        <tissue evidence="7">Gills</tissue>
    </source>
</reference>
<comment type="caution">
    <text evidence="7">The sequence shown here is derived from an EMBL/GenBank/DDBJ whole genome shotgun (WGS) entry which is preliminary data.</text>
</comment>
<keyword evidence="8" id="KW-1185">Reference proteome</keyword>
<dbReference type="SUPFAM" id="SSF52833">
    <property type="entry name" value="Thioredoxin-like"/>
    <property type="match status" value="1"/>
</dbReference>
<evidence type="ECO:0000256" key="3">
    <source>
        <dbReference type="ARBA" id="ARBA00022729"/>
    </source>
</evidence>
<protein>
    <recommendedName>
        <fullName evidence="2">Thioredoxin domain-containing protein 12</fullName>
        <ecNumber evidence="1">1.8.4.2</ecNumber>
    </recommendedName>
</protein>
<dbReference type="InterPro" id="IPR051099">
    <property type="entry name" value="AGR/TXD"/>
</dbReference>
<dbReference type="CDD" id="cd02959">
    <property type="entry name" value="ERp19"/>
    <property type="match status" value="1"/>
</dbReference>
<evidence type="ECO:0000256" key="2">
    <source>
        <dbReference type="ARBA" id="ARBA00016955"/>
    </source>
</evidence>
<dbReference type="Gene3D" id="3.40.30.10">
    <property type="entry name" value="Glutaredoxin"/>
    <property type="match status" value="1"/>
</dbReference>
<evidence type="ECO:0000256" key="4">
    <source>
        <dbReference type="ARBA" id="ARBA00033687"/>
    </source>
</evidence>
<dbReference type="PANTHER" id="PTHR15337">
    <property type="entry name" value="ANTERIOR GRADIENT PROTEIN-RELATED"/>
    <property type="match status" value="1"/>
</dbReference>
<dbReference type="PANTHER" id="PTHR15337:SF11">
    <property type="entry name" value="THIOREDOXIN DOMAIN-CONTAINING PROTEIN"/>
    <property type="match status" value="1"/>
</dbReference>
<dbReference type="InterPro" id="IPR017937">
    <property type="entry name" value="Thioredoxin_CS"/>
</dbReference>
<dbReference type="EMBL" id="JBJQND010000008">
    <property type="protein sequence ID" value="KAL3868896.1"/>
    <property type="molecule type" value="Genomic_DNA"/>
</dbReference>
<name>A0ABD3W4T9_SINWO</name>
<dbReference type="PROSITE" id="PS00194">
    <property type="entry name" value="THIOREDOXIN_1"/>
    <property type="match status" value="1"/>
</dbReference>
<evidence type="ECO:0000256" key="1">
    <source>
        <dbReference type="ARBA" id="ARBA00013094"/>
    </source>
</evidence>